<comment type="caution">
    <text evidence="2">The sequence shown here is derived from an EMBL/GenBank/DDBJ whole genome shotgun (WGS) entry which is preliminary data.</text>
</comment>
<gene>
    <name evidence="2" type="ORF">GCM10010421_53500</name>
</gene>
<evidence type="ECO:0000313" key="3">
    <source>
        <dbReference type="Proteomes" id="UP001500460"/>
    </source>
</evidence>
<sequence length="57" mass="5660">MTATPTATVGLCPGRGATEVSVPRRDPVLWGAPDAPGPIRRPPSCRTSATASSASAG</sequence>
<proteinExistence type="predicted"/>
<evidence type="ECO:0000313" key="2">
    <source>
        <dbReference type="EMBL" id="GAA2453866.1"/>
    </source>
</evidence>
<organism evidence="2 3">
    <name type="scientific">Streptomyces glaucus</name>
    <dbReference type="NCBI Taxonomy" id="284029"/>
    <lineage>
        <taxon>Bacteria</taxon>
        <taxon>Bacillati</taxon>
        <taxon>Actinomycetota</taxon>
        <taxon>Actinomycetes</taxon>
        <taxon>Kitasatosporales</taxon>
        <taxon>Streptomycetaceae</taxon>
        <taxon>Streptomyces</taxon>
    </lineage>
</organism>
<feature type="compositionally biased region" description="Low complexity" evidence="1">
    <location>
        <begin position="47"/>
        <end position="57"/>
    </location>
</feature>
<dbReference type="Proteomes" id="UP001500460">
    <property type="component" value="Unassembled WGS sequence"/>
</dbReference>
<evidence type="ECO:0008006" key="4">
    <source>
        <dbReference type="Google" id="ProtNLM"/>
    </source>
</evidence>
<reference evidence="3" key="1">
    <citation type="journal article" date="2019" name="Int. J. Syst. Evol. Microbiol.">
        <title>The Global Catalogue of Microorganisms (GCM) 10K type strain sequencing project: providing services to taxonomists for standard genome sequencing and annotation.</title>
        <authorList>
            <consortium name="The Broad Institute Genomics Platform"/>
            <consortium name="The Broad Institute Genome Sequencing Center for Infectious Disease"/>
            <person name="Wu L."/>
            <person name="Ma J."/>
        </authorList>
    </citation>
    <scope>NUCLEOTIDE SEQUENCE [LARGE SCALE GENOMIC DNA]</scope>
    <source>
        <strain evidence="3">JCM 6922</strain>
    </source>
</reference>
<evidence type="ECO:0000256" key="1">
    <source>
        <dbReference type="SAM" id="MobiDB-lite"/>
    </source>
</evidence>
<name>A0ABP5XEJ8_9ACTN</name>
<protein>
    <recommendedName>
        <fullName evidence="4">Secreted protein</fullName>
    </recommendedName>
</protein>
<accession>A0ABP5XEJ8</accession>
<dbReference type="EMBL" id="BAAATK010000047">
    <property type="protein sequence ID" value="GAA2453866.1"/>
    <property type="molecule type" value="Genomic_DNA"/>
</dbReference>
<feature type="region of interest" description="Disordered" evidence="1">
    <location>
        <begin position="1"/>
        <end position="57"/>
    </location>
</feature>
<keyword evidence="3" id="KW-1185">Reference proteome</keyword>